<dbReference type="SUPFAM" id="SSF89392">
    <property type="entry name" value="Prokaryotic lipoproteins and lipoprotein localization factors"/>
    <property type="match status" value="1"/>
</dbReference>
<comment type="similarity">
    <text evidence="2">Belongs to the LppX/LprAFG lipoprotein family.</text>
</comment>
<reference evidence="8 10" key="1">
    <citation type="journal article" date="2019" name="Emerg. Microbes Infect.">
        <title>Comprehensive subspecies identification of 175 nontuberculous mycobacteria species based on 7547 genomic profiles.</title>
        <authorList>
            <person name="Matsumoto Y."/>
            <person name="Kinjo T."/>
            <person name="Motooka D."/>
            <person name="Nabeya D."/>
            <person name="Jung N."/>
            <person name="Uechi K."/>
            <person name="Horii T."/>
            <person name="Iida T."/>
            <person name="Fujita J."/>
            <person name="Nakamura S."/>
        </authorList>
    </citation>
    <scope>NUCLEOTIDE SEQUENCE [LARGE SCALE GENOMIC DNA]</scope>
    <source>
        <strain evidence="8 10">JCM 12375</strain>
    </source>
</reference>
<accession>A0AAI8TZC5</accession>
<proteinExistence type="inferred from homology"/>
<keyword evidence="3" id="KW-1003">Cell membrane</keyword>
<evidence type="ECO:0000313" key="9">
    <source>
        <dbReference type="EMBL" id="BDY31651.1"/>
    </source>
</evidence>
<dbReference type="Pfam" id="PF07161">
    <property type="entry name" value="LppX_LprAFG"/>
    <property type="match status" value="1"/>
</dbReference>
<evidence type="ECO:0000313" key="10">
    <source>
        <dbReference type="Proteomes" id="UP000465622"/>
    </source>
</evidence>
<evidence type="ECO:0000256" key="4">
    <source>
        <dbReference type="ARBA" id="ARBA00022729"/>
    </source>
</evidence>
<evidence type="ECO:0000256" key="3">
    <source>
        <dbReference type="ARBA" id="ARBA00022475"/>
    </source>
</evidence>
<evidence type="ECO:0000256" key="5">
    <source>
        <dbReference type="ARBA" id="ARBA00023136"/>
    </source>
</evidence>
<dbReference type="AlphaFoldDB" id="A0AAI8TZC5"/>
<dbReference type="Proteomes" id="UP001241092">
    <property type="component" value="Chromosome"/>
</dbReference>
<dbReference type="CDD" id="cd16334">
    <property type="entry name" value="LppX-like"/>
    <property type="match status" value="1"/>
</dbReference>
<dbReference type="InterPro" id="IPR029046">
    <property type="entry name" value="LolA/LolB/LppX"/>
</dbReference>
<name>A0AAI8TZC5_MYCME</name>
<gene>
    <name evidence="9" type="primary">lprG</name>
    <name evidence="9" type="ORF">hbim_05607</name>
    <name evidence="8" type="ORF">MMAGJ_60840</name>
</gene>
<dbReference type="PROSITE" id="PS51257">
    <property type="entry name" value="PROKAR_LIPOPROTEIN"/>
    <property type="match status" value="1"/>
</dbReference>
<dbReference type="EMBL" id="AP027452">
    <property type="protein sequence ID" value="BDY31651.1"/>
    <property type="molecule type" value="Genomic_DNA"/>
</dbReference>
<keyword evidence="4" id="KW-0732">Signal</keyword>
<dbReference type="Proteomes" id="UP000465622">
    <property type="component" value="Chromosome"/>
</dbReference>
<reference evidence="9" key="3">
    <citation type="submission" date="2023-03" db="EMBL/GenBank/DDBJ databases">
        <title>Draft genome sequence of a Mycolicibacterium mageritense strain H4_3_1 isolated from a hybrid biological-inorganic system reactor.</title>
        <authorList>
            <person name="Feng X."/>
            <person name="Kazama D."/>
            <person name="Sato K."/>
            <person name="Kobayashi H."/>
        </authorList>
    </citation>
    <scope>NUCLEOTIDE SEQUENCE</scope>
    <source>
        <strain evidence="9">H4_3_1</strain>
    </source>
</reference>
<keyword evidence="10" id="KW-1185">Reference proteome</keyword>
<evidence type="ECO:0000313" key="8">
    <source>
        <dbReference type="EMBL" id="BBX36802.1"/>
    </source>
</evidence>
<sequence>MQTRPRFAVQSLLAIIFAAVTLIAGCSSAEKNSAPLPDGATLLKNSSATTKTQQSVHLLLTVQGKIAGLPVSKLDGDLTNAPAVAAQGTADITFLGTQASDVKFVVADGDLWAALTPGDPLSNYGNAKNIYDISAILNPDTGLANLLDNFTDAKAEGREDVGGAEAVKVTGKVSADAVNKIAPQLNAAEAMPAAAWIKEDGDNALVQAQITPSEGNSITMTLSDWGKQVTVAKPAA</sequence>
<dbReference type="InterPro" id="IPR009830">
    <property type="entry name" value="LppX/LprAFG"/>
</dbReference>
<dbReference type="RefSeq" id="WP_036441492.1">
    <property type="nucleotide sequence ID" value="NZ_AP022567.1"/>
</dbReference>
<evidence type="ECO:0000256" key="2">
    <source>
        <dbReference type="ARBA" id="ARBA00009194"/>
    </source>
</evidence>
<evidence type="ECO:0000256" key="7">
    <source>
        <dbReference type="ARBA" id="ARBA00023288"/>
    </source>
</evidence>
<evidence type="ECO:0000256" key="1">
    <source>
        <dbReference type="ARBA" id="ARBA00004196"/>
    </source>
</evidence>
<keyword evidence="6" id="KW-0564">Palmitate</keyword>
<dbReference type="Gene3D" id="2.50.20.20">
    <property type="match status" value="1"/>
</dbReference>
<keyword evidence="7" id="KW-0449">Lipoprotein</keyword>
<evidence type="ECO:0000256" key="6">
    <source>
        <dbReference type="ARBA" id="ARBA00023139"/>
    </source>
</evidence>
<dbReference type="EMBL" id="AP022567">
    <property type="protein sequence ID" value="BBX36802.1"/>
    <property type="molecule type" value="Genomic_DNA"/>
</dbReference>
<protein>
    <submittedName>
        <fullName evidence="9">Lipoarabinomannan carrier protein LprG</fullName>
    </submittedName>
</protein>
<keyword evidence="5" id="KW-0472">Membrane</keyword>
<evidence type="ECO:0000313" key="11">
    <source>
        <dbReference type="Proteomes" id="UP001241092"/>
    </source>
</evidence>
<organism evidence="9 11">
    <name type="scientific">Mycolicibacterium mageritense</name>
    <name type="common">Mycobacterium mageritense</name>
    <dbReference type="NCBI Taxonomy" id="53462"/>
    <lineage>
        <taxon>Bacteria</taxon>
        <taxon>Bacillati</taxon>
        <taxon>Actinomycetota</taxon>
        <taxon>Actinomycetes</taxon>
        <taxon>Mycobacteriales</taxon>
        <taxon>Mycobacteriaceae</taxon>
        <taxon>Mycolicibacterium</taxon>
    </lineage>
</organism>
<reference evidence="8" key="2">
    <citation type="submission" date="2020-02" db="EMBL/GenBank/DDBJ databases">
        <authorList>
            <person name="Matsumoto Y."/>
            <person name="Motooka D."/>
            <person name="Nakamura S."/>
        </authorList>
    </citation>
    <scope>NUCLEOTIDE SEQUENCE</scope>
    <source>
        <strain evidence="8">JCM 12375</strain>
    </source>
</reference>
<dbReference type="GO" id="GO:0030313">
    <property type="term" value="C:cell envelope"/>
    <property type="evidence" value="ECO:0007669"/>
    <property type="project" value="UniProtKB-SubCell"/>
</dbReference>
<comment type="subcellular location">
    <subcellularLocation>
        <location evidence="1">Cell envelope</location>
    </subcellularLocation>
</comment>